<dbReference type="InterPro" id="IPR013324">
    <property type="entry name" value="RNA_pol_sigma_r3/r4-like"/>
</dbReference>
<dbReference type="InterPro" id="IPR036388">
    <property type="entry name" value="WH-like_DNA-bd_sf"/>
</dbReference>
<dbReference type="SUPFAM" id="SSF88659">
    <property type="entry name" value="Sigma3 and sigma4 domains of RNA polymerase sigma factors"/>
    <property type="match status" value="1"/>
</dbReference>
<dbReference type="GO" id="GO:0016987">
    <property type="term" value="F:sigma factor activity"/>
    <property type="evidence" value="ECO:0007669"/>
    <property type="project" value="UniProtKB-KW"/>
</dbReference>
<dbReference type="Gene3D" id="1.10.1740.10">
    <property type="match status" value="1"/>
</dbReference>
<keyword evidence="3" id="KW-0731">Sigma factor</keyword>
<gene>
    <name evidence="7" type="primary">sigW</name>
    <name evidence="7" type="ORF">PSU4_38420</name>
</gene>
<comment type="similarity">
    <text evidence="1">Belongs to the sigma-70 factor family. ECF subfamily.</text>
</comment>
<dbReference type="Gene3D" id="1.10.10.10">
    <property type="entry name" value="Winged helix-like DNA-binding domain superfamily/Winged helix DNA-binding domain"/>
    <property type="match status" value="1"/>
</dbReference>
<dbReference type="AlphaFoldDB" id="A0A511DPB1"/>
<dbReference type="InterPro" id="IPR014284">
    <property type="entry name" value="RNA_pol_sigma-70_dom"/>
</dbReference>
<dbReference type="CDD" id="cd06171">
    <property type="entry name" value="Sigma70_r4"/>
    <property type="match status" value="1"/>
</dbReference>
<dbReference type="RefSeq" id="WP_147110203.1">
    <property type="nucleotide sequence ID" value="NZ_BJVJ01000041.1"/>
</dbReference>
<dbReference type="GO" id="GO:0003677">
    <property type="term" value="F:DNA binding"/>
    <property type="evidence" value="ECO:0007669"/>
    <property type="project" value="InterPro"/>
</dbReference>
<dbReference type="GO" id="GO:0006352">
    <property type="term" value="P:DNA-templated transcription initiation"/>
    <property type="evidence" value="ECO:0007669"/>
    <property type="project" value="InterPro"/>
</dbReference>
<accession>A0A511DPB1</accession>
<dbReference type="InterPro" id="IPR007627">
    <property type="entry name" value="RNA_pol_sigma70_r2"/>
</dbReference>
<comment type="caution">
    <text evidence="7">The sequence shown here is derived from an EMBL/GenBank/DDBJ whole genome shotgun (WGS) entry which is preliminary data.</text>
</comment>
<reference evidence="7 8" key="1">
    <citation type="submission" date="2019-07" db="EMBL/GenBank/DDBJ databases">
        <title>Whole genome shotgun sequence of Pseudonocardia sulfidoxydans NBRC 16205.</title>
        <authorList>
            <person name="Hosoyama A."/>
            <person name="Uohara A."/>
            <person name="Ohji S."/>
            <person name="Ichikawa N."/>
        </authorList>
    </citation>
    <scope>NUCLEOTIDE SEQUENCE [LARGE SCALE GENOMIC DNA]</scope>
    <source>
        <strain evidence="7 8">NBRC 16205</strain>
    </source>
</reference>
<keyword evidence="8" id="KW-1185">Reference proteome</keyword>
<organism evidence="7 8">
    <name type="scientific">Pseudonocardia sulfidoxydans NBRC 16205</name>
    <dbReference type="NCBI Taxonomy" id="1223511"/>
    <lineage>
        <taxon>Bacteria</taxon>
        <taxon>Bacillati</taxon>
        <taxon>Actinomycetota</taxon>
        <taxon>Actinomycetes</taxon>
        <taxon>Pseudonocardiales</taxon>
        <taxon>Pseudonocardiaceae</taxon>
        <taxon>Pseudonocardia</taxon>
    </lineage>
</organism>
<feature type="domain" description="RNA polymerase sigma-70 region 2" evidence="5">
    <location>
        <begin position="38"/>
        <end position="104"/>
    </location>
</feature>
<evidence type="ECO:0000256" key="3">
    <source>
        <dbReference type="ARBA" id="ARBA00023082"/>
    </source>
</evidence>
<keyword evidence="2" id="KW-0805">Transcription regulation</keyword>
<evidence type="ECO:0000259" key="6">
    <source>
        <dbReference type="Pfam" id="PF08281"/>
    </source>
</evidence>
<dbReference type="EMBL" id="BJVJ01000041">
    <property type="protein sequence ID" value="GEL24888.1"/>
    <property type="molecule type" value="Genomic_DNA"/>
</dbReference>
<protein>
    <submittedName>
        <fullName evidence="7">RNA polymerase sigma factor</fullName>
    </submittedName>
</protein>
<dbReference type="Proteomes" id="UP000321685">
    <property type="component" value="Unassembled WGS sequence"/>
</dbReference>
<dbReference type="NCBIfam" id="TIGR02937">
    <property type="entry name" value="sigma70-ECF"/>
    <property type="match status" value="1"/>
</dbReference>
<evidence type="ECO:0000259" key="5">
    <source>
        <dbReference type="Pfam" id="PF04542"/>
    </source>
</evidence>
<dbReference type="SUPFAM" id="SSF88946">
    <property type="entry name" value="Sigma2 domain of RNA polymerase sigma factors"/>
    <property type="match status" value="1"/>
</dbReference>
<name>A0A511DPB1_9PSEU</name>
<keyword evidence="4" id="KW-0804">Transcription</keyword>
<evidence type="ECO:0000313" key="8">
    <source>
        <dbReference type="Proteomes" id="UP000321685"/>
    </source>
</evidence>
<dbReference type="Pfam" id="PF08281">
    <property type="entry name" value="Sigma70_r4_2"/>
    <property type="match status" value="1"/>
</dbReference>
<dbReference type="InterPro" id="IPR013325">
    <property type="entry name" value="RNA_pol_sigma_r2"/>
</dbReference>
<dbReference type="OrthoDB" id="5244716at2"/>
<evidence type="ECO:0000256" key="2">
    <source>
        <dbReference type="ARBA" id="ARBA00023015"/>
    </source>
</evidence>
<feature type="domain" description="RNA polymerase sigma factor 70 region 4 type 2" evidence="6">
    <location>
        <begin position="129"/>
        <end position="180"/>
    </location>
</feature>
<evidence type="ECO:0000313" key="7">
    <source>
        <dbReference type="EMBL" id="GEL24888.1"/>
    </source>
</evidence>
<dbReference type="PANTHER" id="PTHR43133">
    <property type="entry name" value="RNA POLYMERASE ECF-TYPE SIGMA FACTO"/>
    <property type="match status" value="1"/>
</dbReference>
<sequence length="188" mass="20407">MGSPLHSEDTGPGDAGRAAELELVRRAGAGDTRAFATLVDAHRDRAWAVCLRITGHQYDAEDALQDALTAAWRHLPTFRGDARFGTWLHRIAANAALKLVTRRREAPVEEAPEVVDAGSDFALGIVERDALDAALALIPPDFRAALVLREYADMSYAEIAEAQGVGIQTVKSRLNRARRAVQTLLQDA</sequence>
<dbReference type="InterPro" id="IPR013249">
    <property type="entry name" value="RNA_pol_sigma70_r4_t2"/>
</dbReference>
<dbReference type="PANTHER" id="PTHR43133:SF46">
    <property type="entry name" value="RNA POLYMERASE SIGMA-70 FACTOR ECF SUBFAMILY"/>
    <property type="match status" value="1"/>
</dbReference>
<evidence type="ECO:0000256" key="4">
    <source>
        <dbReference type="ARBA" id="ARBA00023163"/>
    </source>
</evidence>
<evidence type="ECO:0000256" key="1">
    <source>
        <dbReference type="ARBA" id="ARBA00010641"/>
    </source>
</evidence>
<dbReference type="Pfam" id="PF04542">
    <property type="entry name" value="Sigma70_r2"/>
    <property type="match status" value="1"/>
</dbReference>
<dbReference type="InterPro" id="IPR039425">
    <property type="entry name" value="RNA_pol_sigma-70-like"/>
</dbReference>
<proteinExistence type="inferred from homology"/>